<evidence type="ECO:0000313" key="1">
    <source>
        <dbReference type="EMBL" id="TGN22519.1"/>
    </source>
</evidence>
<proteinExistence type="predicted"/>
<reference evidence="1 2" key="1">
    <citation type="submission" date="2019-03" db="EMBL/GenBank/DDBJ databases">
        <title>Empedobacter tilapiae sp. nov., isolated from an intestine of Nile tilapia Oreochromis niloticus.</title>
        <authorList>
            <person name="Kim Y.-O."/>
            <person name="Yoon J.-H."/>
        </authorList>
    </citation>
    <scope>NUCLEOTIDE SEQUENCE [LARGE SCALE GENOMIC DNA]</scope>
    <source>
        <strain evidence="1 2">MRS2</strain>
    </source>
</reference>
<dbReference type="InterPro" id="IPR037053">
    <property type="entry name" value="Phage_tail_collar_dom_sf"/>
</dbReference>
<evidence type="ECO:0000313" key="2">
    <source>
        <dbReference type="Proteomes" id="UP000297998"/>
    </source>
</evidence>
<dbReference type="RefSeq" id="WP_135836765.1">
    <property type="nucleotide sequence ID" value="NZ_SRPE01000014.1"/>
</dbReference>
<organism evidence="1 2">
    <name type="scientific">Empedobacter tilapiae</name>
    <dbReference type="NCBI Taxonomy" id="2491114"/>
    <lineage>
        <taxon>Bacteria</taxon>
        <taxon>Pseudomonadati</taxon>
        <taxon>Bacteroidota</taxon>
        <taxon>Flavobacteriia</taxon>
        <taxon>Flavobacteriales</taxon>
        <taxon>Weeksellaceae</taxon>
        <taxon>Empedobacter</taxon>
    </lineage>
</organism>
<keyword evidence="2" id="KW-1185">Reference proteome</keyword>
<dbReference type="OrthoDB" id="9810174at2"/>
<dbReference type="SUPFAM" id="SSF88874">
    <property type="entry name" value="Receptor-binding domain of short tail fibre protein gp12"/>
    <property type="match status" value="1"/>
</dbReference>
<dbReference type="Proteomes" id="UP000297998">
    <property type="component" value="Unassembled WGS sequence"/>
</dbReference>
<dbReference type="EMBL" id="SRPE01000014">
    <property type="protein sequence ID" value="TGN22519.1"/>
    <property type="molecule type" value="Genomic_DNA"/>
</dbReference>
<protein>
    <submittedName>
        <fullName evidence="1">Tail fiber protein</fullName>
    </submittedName>
</protein>
<dbReference type="AlphaFoldDB" id="A0A4Z1BC13"/>
<accession>A0A4Z1BC13</accession>
<gene>
    <name evidence="1" type="ORF">E4J94_15855</name>
</gene>
<name>A0A4Z1BC13_9FLAO</name>
<comment type="caution">
    <text evidence="1">The sequence shown here is derived from an EMBL/GenBank/DDBJ whole genome shotgun (WGS) entry which is preliminary data.</text>
</comment>
<dbReference type="Gene3D" id="3.90.1340.10">
    <property type="entry name" value="Phage tail collar domain"/>
    <property type="match status" value="1"/>
</dbReference>
<sequence length="270" mass="30811">MGKLNSLLKQEEYIIQIKILREMEEKLHAHIDNLMSKDANIDKLTTNNANFDTLKSKDATIDKITSEFLKLKQQIELLSTELKVVKDSTELIIISKDNTEIKNKLCISQSYKDKNDNIVSIQSEIVSVPIGTIVAFYGDRIPDGWALCDGHFNKFLNDWMPDLKDKFVRGAHSIVKNRDWGGDDLVTLKVENLPDHNHRYYESWVIPTQKGAASGGFGTNYPYYYNHNYDFKSRLTTSGSSENGNSSNMISKPFSIVPKHIQLAYIMKVK</sequence>